<evidence type="ECO:0000256" key="4">
    <source>
        <dbReference type="ARBA" id="ARBA00022692"/>
    </source>
</evidence>
<keyword evidence="2" id="KW-1003">Cell membrane</keyword>
<dbReference type="SUPFAM" id="SSF52047">
    <property type="entry name" value="RNI-like"/>
    <property type="match status" value="1"/>
</dbReference>
<dbReference type="InterPro" id="IPR025875">
    <property type="entry name" value="Leu-rich_rpt_4"/>
</dbReference>
<comment type="caution">
    <text evidence="12">The sequence shown here is derived from an EMBL/GenBank/DDBJ whole genome shotgun (WGS) entry which is preliminary data.</text>
</comment>
<keyword evidence="3" id="KW-0433">Leucine-rich repeat</keyword>
<evidence type="ECO:0000313" key="13">
    <source>
        <dbReference type="Proteomes" id="UP000290289"/>
    </source>
</evidence>
<dbReference type="STRING" id="3750.A0A498KSK4"/>
<evidence type="ECO:0000256" key="9">
    <source>
        <dbReference type="ARBA" id="ARBA00023170"/>
    </source>
</evidence>
<reference evidence="12 13" key="1">
    <citation type="submission" date="2018-10" db="EMBL/GenBank/DDBJ databases">
        <title>A high-quality apple genome assembly.</title>
        <authorList>
            <person name="Hu J."/>
        </authorList>
    </citation>
    <scope>NUCLEOTIDE SEQUENCE [LARGE SCALE GENOMIC DNA]</scope>
    <source>
        <strain evidence="13">cv. HFTH1</strain>
        <tissue evidence="12">Young leaf</tissue>
    </source>
</reference>
<keyword evidence="8" id="KW-0472">Membrane</keyword>
<evidence type="ECO:0000259" key="11">
    <source>
        <dbReference type="Pfam" id="PF23598"/>
    </source>
</evidence>
<gene>
    <name evidence="12" type="ORF">DVH24_022796</name>
</gene>
<dbReference type="Pfam" id="PF23598">
    <property type="entry name" value="LRR_14"/>
    <property type="match status" value="1"/>
</dbReference>
<dbReference type="InterPro" id="IPR055414">
    <property type="entry name" value="LRR_R13L4/SHOC2-like"/>
</dbReference>
<evidence type="ECO:0000256" key="3">
    <source>
        <dbReference type="ARBA" id="ARBA00022614"/>
    </source>
</evidence>
<dbReference type="GO" id="GO:0005886">
    <property type="term" value="C:plasma membrane"/>
    <property type="evidence" value="ECO:0007669"/>
    <property type="project" value="UniProtKB-SubCell"/>
</dbReference>
<dbReference type="Proteomes" id="UP000290289">
    <property type="component" value="Chromosome 1"/>
</dbReference>
<dbReference type="InterPro" id="IPR032675">
    <property type="entry name" value="LRR_dom_sf"/>
</dbReference>
<dbReference type="AlphaFoldDB" id="A0A498KSK4"/>
<protein>
    <recommendedName>
        <fullName evidence="11">Disease resistance R13L4/SHOC-2-like LRR domain-containing protein</fullName>
    </recommendedName>
</protein>
<keyword evidence="10" id="KW-0325">Glycoprotein</keyword>
<dbReference type="PROSITE" id="PS51450">
    <property type="entry name" value="LRR"/>
    <property type="match status" value="1"/>
</dbReference>
<evidence type="ECO:0000256" key="10">
    <source>
        <dbReference type="ARBA" id="ARBA00023180"/>
    </source>
</evidence>
<evidence type="ECO:0000313" key="12">
    <source>
        <dbReference type="EMBL" id="RXI08652.1"/>
    </source>
</evidence>
<dbReference type="GO" id="GO:0051606">
    <property type="term" value="P:detection of stimulus"/>
    <property type="evidence" value="ECO:0007669"/>
    <property type="project" value="UniProtKB-ARBA"/>
</dbReference>
<dbReference type="Gene3D" id="3.80.10.10">
    <property type="entry name" value="Ribonuclease Inhibitor"/>
    <property type="match status" value="2"/>
</dbReference>
<dbReference type="Pfam" id="PF12799">
    <property type="entry name" value="LRR_4"/>
    <property type="match status" value="1"/>
</dbReference>
<keyword evidence="13" id="KW-1185">Reference proteome</keyword>
<dbReference type="PANTHER" id="PTHR48054">
    <property type="entry name" value="RECEPTOR KINASE-LIKE PROTEIN XA21"/>
    <property type="match status" value="1"/>
</dbReference>
<keyword evidence="9" id="KW-0675">Receptor</keyword>
<evidence type="ECO:0000256" key="6">
    <source>
        <dbReference type="ARBA" id="ARBA00022737"/>
    </source>
</evidence>
<accession>A0A498KSK4</accession>
<evidence type="ECO:0000256" key="2">
    <source>
        <dbReference type="ARBA" id="ARBA00022475"/>
    </source>
</evidence>
<comment type="subcellular location">
    <subcellularLocation>
        <location evidence="1">Cell membrane</location>
        <topology evidence="1">Single-pass type I membrane protein</topology>
    </subcellularLocation>
</comment>
<keyword evidence="5" id="KW-0732">Signal</keyword>
<keyword evidence="6" id="KW-0677">Repeat</keyword>
<feature type="domain" description="Disease resistance R13L4/SHOC-2-like LRR" evidence="11">
    <location>
        <begin position="79"/>
        <end position="207"/>
    </location>
</feature>
<organism evidence="12 13">
    <name type="scientific">Malus domestica</name>
    <name type="common">Apple</name>
    <name type="synonym">Pyrus malus</name>
    <dbReference type="NCBI Taxonomy" id="3750"/>
    <lineage>
        <taxon>Eukaryota</taxon>
        <taxon>Viridiplantae</taxon>
        <taxon>Streptophyta</taxon>
        <taxon>Embryophyta</taxon>
        <taxon>Tracheophyta</taxon>
        <taxon>Spermatophyta</taxon>
        <taxon>Magnoliopsida</taxon>
        <taxon>eudicotyledons</taxon>
        <taxon>Gunneridae</taxon>
        <taxon>Pentapetalae</taxon>
        <taxon>rosids</taxon>
        <taxon>fabids</taxon>
        <taxon>Rosales</taxon>
        <taxon>Rosaceae</taxon>
        <taxon>Amygdaloideae</taxon>
        <taxon>Maleae</taxon>
        <taxon>Malus</taxon>
    </lineage>
</organism>
<dbReference type="InterPro" id="IPR052592">
    <property type="entry name" value="LRR-RLK"/>
</dbReference>
<evidence type="ECO:0000256" key="5">
    <source>
        <dbReference type="ARBA" id="ARBA00022729"/>
    </source>
</evidence>
<keyword evidence="7" id="KW-1133">Transmembrane helix</keyword>
<sequence>MIKQNPDCLPQVPRAHFPTPSPATTYLPTLPPSLFPCQNLEHLNLSQNLLTSVLPATLPNLKYLDLTENNFSGPIPNSFSRLQKLKVLSLVYILIKSTIPQFLDNISTLKMLNLSYNPFHPGRIPAELGNLTNLEVIWLTDEIPDSFGRLQKLEVLSLVYNLIKSTIPQFLDNISTLKMLNLSYNPFHPGRIPAELGNLTNLQVLWLTE</sequence>
<evidence type="ECO:0000256" key="8">
    <source>
        <dbReference type="ARBA" id="ARBA00023136"/>
    </source>
</evidence>
<keyword evidence="4" id="KW-0812">Transmembrane</keyword>
<proteinExistence type="predicted"/>
<dbReference type="PANTHER" id="PTHR48054:SF90">
    <property type="entry name" value="MDIS1-INTERACTING RECEPTOR LIKE KINASE 2-LIKE"/>
    <property type="match status" value="1"/>
</dbReference>
<dbReference type="InterPro" id="IPR001611">
    <property type="entry name" value="Leu-rich_rpt"/>
</dbReference>
<name>A0A498KSK4_MALDO</name>
<dbReference type="EMBL" id="RDQH01000327">
    <property type="protein sequence ID" value="RXI08652.1"/>
    <property type="molecule type" value="Genomic_DNA"/>
</dbReference>
<evidence type="ECO:0000256" key="7">
    <source>
        <dbReference type="ARBA" id="ARBA00022989"/>
    </source>
</evidence>
<dbReference type="FunFam" id="3.80.10.10:FF:000470">
    <property type="entry name" value="LRR receptor-like serine/threonine-protein kinase RPK2"/>
    <property type="match status" value="1"/>
</dbReference>
<evidence type="ECO:0000256" key="1">
    <source>
        <dbReference type="ARBA" id="ARBA00004251"/>
    </source>
</evidence>